<evidence type="ECO:0000256" key="1">
    <source>
        <dbReference type="ARBA" id="ARBA00010617"/>
    </source>
</evidence>
<dbReference type="PANTHER" id="PTHR46300:SF2">
    <property type="entry name" value="CYTOCHROME P450 MONOOXYGENASE ALNH-RELATED"/>
    <property type="match status" value="1"/>
</dbReference>
<dbReference type="PRINTS" id="PR00463">
    <property type="entry name" value="EP450I"/>
</dbReference>
<keyword evidence="7" id="KW-0812">Transmembrane</keyword>
<name>A0A6A5UPN7_9PLEO</name>
<evidence type="ECO:0000313" key="9">
    <source>
        <dbReference type="Proteomes" id="UP000800036"/>
    </source>
</evidence>
<sequence length="556" mass="63088">MAILTEHGSQRDLLVSAFTLSCFVAVAYGIVRLLLVGRRPAGLPPGPRTLPLIGNLHLMPTFKPYKVFAEWGLKYGPLYSLMVGSNPLILIQSHKIAKDLLDRRGANYSSRPDLYILSELASRGLRQVAMKYNQTWRQIHRINHKILNAKAVRAYTPYQHLENRQMLVDLLDTPAAHKRHIQRYSNAVTCQMVYGFRTTSWEDPKLQSVVQIFSDVCTLGVTIPARLMDCYPIFQKIPKRWLSVCREAMDLDKRCISTFLGRWLEGKEKVLTDKAVPCFCAGLVQAQKDEGFSDELASYIAGDIVEAGSSTTSDELFGFLMAMCTHPDVQRRAQQELDAVIGTDRLPTLEDWDRLPYIRGCVKETLRWMPTTALLVPHSPIKDDIYQGMLIPAGSAVVINVWALNMDPTAWPDPHRFDPLRFQHDLRSEHEIATTAELTHPRHNYVFGAGRRLCQGMHVAERSLFLAMATMLWGFNITTPDPRKIDTEDLRGGLAVVPAPFDCHVTPRDAKRTDVMRKEWKEQQEQFLDPITKQWARVPEGLPLSTYSADALPKAW</sequence>
<keyword evidence="3" id="KW-0560">Oxidoreductase</keyword>
<evidence type="ECO:0000256" key="6">
    <source>
        <dbReference type="PIRSR" id="PIRSR602401-1"/>
    </source>
</evidence>
<evidence type="ECO:0000256" key="3">
    <source>
        <dbReference type="ARBA" id="ARBA00023002"/>
    </source>
</evidence>
<reference evidence="8" key="1">
    <citation type="journal article" date="2020" name="Stud. Mycol.">
        <title>101 Dothideomycetes genomes: a test case for predicting lifestyles and emergence of pathogens.</title>
        <authorList>
            <person name="Haridas S."/>
            <person name="Albert R."/>
            <person name="Binder M."/>
            <person name="Bloem J."/>
            <person name="Labutti K."/>
            <person name="Salamov A."/>
            <person name="Andreopoulos B."/>
            <person name="Baker S."/>
            <person name="Barry K."/>
            <person name="Bills G."/>
            <person name="Bluhm B."/>
            <person name="Cannon C."/>
            <person name="Castanera R."/>
            <person name="Culley D."/>
            <person name="Daum C."/>
            <person name="Ezra D."/>
            <person name="Gonzalez J."/>
            <person name="Henrissat B."/>
            <person name="Kuo A."/>
            <person name="Liang C."/>
            <person name="Lipzen A."/>
            <person name="Lutzoni F."/>
            <person name="Magnuson J."/>
            <person name="Mondo S."/>
            <person name="Nolan M."/>
            <person name="Ohm R."/>
            <person name="Pangilinan J."/>
            <person name="Park H.-J."/>
            <person name="Ramirez L."/>
            <person name="Alfaro M."/>
            <person name="Sun H."/>
            <person name="Tritt A."/>
            <person name="Yoshinaga Y."/>
            <person name="Zwiers L.-H."/>
            <person name="Turgeon B."/>
            <person name="Goodwin S."/>
            <person name="Spatafora J."/>
            <person name="Crous P."/>
            <person name="Grigoriev I."/>
        </authorList>
    </citation>
    <scope>NUCLEOTIDE SEQUENCE</scope>
    <source>
        <strain evidence="8">CBS 107.79</strain>
    </source>
</reference>
<evidence type="ECO:0000256" key="4">
    <source>
        <dbReference type="ARBA" id="ARBA00023004"/>
    </source>
</evidence>
<dbReference type="OrthoDB" id="1055148at2759"/>
<proteinExistence type="inferred from homology"/>
<dbReference type="EMBL" id="ML976740">
    <property type="protein sequence ID" value="KAF1966835.1"/>
    <property type="molecule type" value="Genomic_DNA"/>
</dbReference>
<dbReference type="PANTHER" id="PTHR46300">
    <property type="entry name" value="P450, PUTATIVE (EUROFUNG)-RELATED-RELATED"/>
    <property type="match status" value="1"/>
</dbReference>
<dbReference type="Gene3D" id="1.10.630.10">
    <property type="entry name" value="Cytochrome P450"/>
    <property type="match status" value="1"/>
</dbReference>
<feature type="binding site" description="axial binding residue" evidence="6">
    <location>
        <position position="454"/>
    </location>
    <ligand>
        <name>heme</name>
        <dbReference type="ChEBI" id="CHEBI:30413"/>
    </ligand>
    <ligandPart>
        <name>Fe</name>
        <dbReference type="ChEBI" id="CHEBI:18248"/>
    </ligandPart>
</feature>
<dbReference type="Proteomes" id="UP000800036">
    <property type="component" value="Unassembled WGS sequence"/>
</dbReference>
<comment type="similarity">
    <text evidence="1">Belongs to the cytochrome P450 family.</text>
</comment>
<dbReference type="CDD" id="cd11065">
    <property type="entry name" value="CYP64-like"/>
    <property type="match status" value="1"/>
</dbReference>
<dbReference type="GO" id="GO:0004497">
    <property type="term" value="F:monooxygenase activity"/>
    <property type="evidence" value="ECO:0007669"/>
    <property type="project" value="UniProtKB-KW"/>
</dbReference>
<dbReference type="AlphaFoldDB" id="A0A6A5UPN7"/>
<evidence type="ECO:0000313" key="8">
    <source>
        <dbReference type="EMBL" id="KAF1966835.1"/>
    </source>
</evidence>
<protein>
    <submittedName>
        <fullName evidence="8">Cytochrome P450</fullName>
    </submittedName>
</protein>
<dbReference type="InterPro" id="IPR002401">
    <property type="entry name" value="Cyt_P450_E_grp-I"/>
</dbReference>
<keyword evidence="4 6" id="KW-0408">Iron</keyword>
<organism evidence="8 9">
    <name type="scientific">Bimuria novae-zelandiae CBS 107.79</name>
    <dbReference type="NCBI Taxonomy" id="1447943"/>
    <lineage>
        <taxon>Eukaryota</taxon>
        <taxon>Fungi</taxon>
        <taxon>Dikarya</taxon>
        <taxon>Ascomycota</taxon>
        <taxon>Pezizomycotina</taxon>
        <taxon>Dothideomycetes</taxon>
        <taxon>Pleosporomycetidae</taxon>
        <taxon>Pleosporales</taxon>
        <taxon>Massarineae</taxon>
        <taxon>Didymosphaeriaceae</taxon>
        <taxon>Bimuria</taxon>
    </lineage>
</organism>
<dbReference type="GO" id="GO:0020037">
    <property type="term" value="F:heme binding"/>
    <property type="evidence" value="ECO:0007669"/>
    <property type="project" value="InterPro"/>
</dbReference>
<dbReference type="InterPro" id="IPR001128">
    <property type="entry name" value="Cyt_P450"/>
</dbReference>
<dbReference type="InterPro" id="IPR036396">
    <property type="entry name" value="Cyt_P450_sf"/>
</dbReference>
<dbReference type="GO" id="GO:0005506">
    <property type="term" value="F:iron ion binding"/>
    <property type="evidence" value="ECO:0007669"/>
    <property type="project" value="InterPro"/>
</dbReference>
<evidence type="ECO:0000256" key="7">
    <source>
        <dbReference type="SAM" id="Phobius"/>
    </source>
</evidence>
<keyword evidence="2 6" id="KW-0479">Metal-binding</keyword>
<gene>
    <name evidence="8" type="ORF">BU23DRAFT_559860</name>
</gene>
<dbReference type="SUPFAM" id="SSF48264">
    <property type="entry name" value="Cytochrome P450"/>
    <property type="match status" value="1"/>
</dbReference>
<keyword evidence="9" id="KW-1185">Reference proteome</keyword>
<keyword evidence="7" id="KW-0472">Membrane</keyword>
<evidence type="ECO:0000256" key="5">
    <source>
        <dbReference type="ARBA" id="ARBA00023033"/>
    </source>
</evidence>
<accession>A0A6A5UPN7</accession>
<feature type="transmembrane region" description="Helical" evidence="7">
    <location>
        <begin position="13"/>
        <end position="35"/>
    </location>
</feature>
<keyword evidence="7" id="KW-1133">Transmembrane helix</keyword>
<comment type="cofactor">
    <cofactor evidence="6">
        <name>heme</name>
        <dbReference type="ChEBI" id="CHEBI:30413"/>
    </cofactor>
</comment>
<keyword evidence="6" id="KW-0349">Heme</keyword>
<keyword evidence="5" id="KW-0503">Monooxygenase</keyword>
<dbReference type="GO" id="GO:0016705">
    <property type="term" value="F:oxidoreductase activity, acting on paired donors, with incorporation or reduction of molecular oxygen"/>
    <property type="evidence" value="ECO:0007669"/>
    <property type="project" value="InterPro"/>
</dbReference>
<dbReference type="Pfam" id="PF00067">
    <property type="entry name" value="p450"/>
    <property type="match status" value="1"/>
</dbReference>
<dbReference type="InterPro" id="IPR050364">
    <property type="entry name" value="Cytochrome_P450_fung"/>
</dbReference>
<evidence type="ECO:0000256" key="2">
    <source>
        <dbReference type="ARBA" id="ARBA00022723"/>
    </source>
</evidence>